<feature type="compositionally biased region" description="Low complexity" evidence="1">
    <location>
        <begin position="150"/>
        <end position="161"/>
    </location>
</feature>
<feature type="region of interest" description="Disordered" evidence="1">
    <location>
        <begin position="1"/>
        <end position="25"/>
    </location>
</feature>
<feature type="compositionally biased region" description="Basic and acidic residues" evidence="1">
    <location>
        <begin position="83"/>
        <end position="103"/>
    </location>
</feature>
<feature type="compositionally biased region" description="Basic and acidic residues" evidence="1">
    <location>
        <begin position="8"/>
        <end position="25"/>
    </location>
</feature>
<evidence type="ECO:0000313" key="4">
    <source>
        <dbReference type="Proteomes" id="UP000636800"/>
    </source>
</evidence>
<dbReference type="Proteomes" id="UP000636800">
    <property type="component" value="Chromosome 5"/>
</dbReference>
<feature type="compositionally biased region" description="Basic and acidic residues" evidence="1">
    <location>
        <begin position="139"/>
        <end position="149"/>
    </location>
</feature>
<feature type="region of interest" description="Disordered" evidence="1">
    <location>
        <begin position="139"/>
        <end position="292"/>
    </location>
</feature>
<feature type="domain" description="Splicing factor 3B subunit 1" evidence="2">
    <location>
        <begin position="265"/>
        <end position="396"/>
    </location>
</feature>
<organism evidence="3 4">
    <name type="scientific">Vanilla planifolia</name>
    <name type="common">Vanilla</name>
    <dbReference type="NCBI Taxonomy" id="51239"/>
    <lineage>
        <taxon>Eukaryota</taxon>
        <taxon>Viridiplantae</taxon>
        <taxon>Streptophyta</taxon>
        <taxon>Embryophyta</taxon>
        <taxon>Tracheophyta</taxon>
        <taxon>Spermatophyta</taxon>
        <taxon>Magnoliopsida</taxon>
        <taxon>Liliopsida</taxon>
        <taxon>Asparagales</taxon>
        <taxon>Orchidaceae</taxon>
        <taxon>Vanilloideae</taxon>
        <taxon>Vanilleae</taxon>
        <taxon>Vanilla</taxon>
    </lineage>
</organism>
<dbReference type="AlphaFoldDB" id="A0A835R404"/>
<evidence type="ECO:0000313" key="3">
    <source>
        <dbReference type="EMBL" id="KAG0479523.1"/>
    </source>
</evidence>
<dbReference type="GO" id="GO:0003729">
    <property type="term" value="F:mRNA binding"/>
    <property type="evidence" value="ECO:0007669"/>
    <property type="project" value="InterPro"/>
</dbReference>
<dbReference type="Pfam" id="PF08920">
    <property type="entry name" value="SF3b1"/>
    <property type="match status" value="1"/>
</dbReference>
<dbReference type="GO" id="GO:0000245">
    <property type="term" value="P:spliceosomal complex assembly"/>
    <property type="evidence" value="ECO:0007669"/>
    <property type="project" value="InterPro"/>
</dbReference>
<feature type="compositionally biased region" description="Low complexity" evidence="1">
    <location>
        <begin position="237"/>
        <end position="250"/>
    </location>
</feature>
<feature type="region of interest" description="Disordered" evidence="1">
    <location>
        <begin position="83"/>
        <end position="118"/>
    </location>
</feature>
<reference evidence="3 4" key="1">
    <citation type="journal article" date="2020" name="Nat. Food">
        <title>A phased Vanilla planifolia genome enables genetic improvement of flavour and production.</title>
        <authorList>
            <person name="Hasing T."/>
            <person name="Tang H."/>
            <person name="Brym M."/>
            <person name="Khazi F."/>
            <person name="Huang T."/>
            <person name="Chambers A.H."/>
        </authorList>
    </citation>
    <scope>NUCLEOTIDE SEQUENCE [LARGE SCALE GENOMIC DNA]</scope>
    <source>
        <tissue evidence="3">Leaf</tissue>
    </source>
</reference>
<keyword evidence="4" id="KW-1185">Reference proteome</keyword>
<accession>A0A835R404</accession>
<dbReference type="InterPro" id="IPR015016">
    <property type="entry name" value="SF3b_su1"/>
</dbReference>
<gene>
    <name evidence="3" type="ORF">HPP92_010381</name>
</gene>
<name>A0A835R404_VANPL</name>
<dbReference type="EMBL" id="JADCNL010000005">
    <property type="protein sequence ID" value="KAG0479523.1"/>
    <property type="molecule type" value="Genomic_DNA"/>
</dbReference>
<comment type="caution">
    <text evidence="3">The sequence shown here is derived from an EMBL/GenBank/DDBJ whole genome shotgun (WGS) entry which is preliminary data.</text>
</comment>
<dbReference type="PANTHER" id="PTHR12097">
    <property type="entry name" value="SPLICING FACTOR 3B, SUBUNIT 1-RELATED"/>
    <property type="match status" value="1"/>
</dbReference>
<evidence type="ECO:0000256" key="1">
    <source>
        <dbReference type="SAM" id="MobiDB-lite"/>
    </source>
</evidence>
<evidence type="ECO:0000259" key="2">
    <source>
        <dbReference type="Pfam" id="PF08920"/>
    </source>
</evidence>
<protein>
    <recommendedName>
        <fullName evidence="2">Splicing factor 3B subunit 1 domain-containing protein</fullName>
    </recommendedName>
</protein>
<dbReference type="InterPro" id="IPR038737">
    <property type="entry name" value="SF3b_su1-like"/>
</dbReference>
<sequence>MDNNSIDYEIRKAQGERRKMEIAGPEKKMENVAPLASVTFDPDLYDGNRFENYMRSIPVNEDEEDADGDTSVLPRRIASYTAPKEDEYRRRRLDRIISPDRNDPFASGEATPDPSVRTYADMMKEQALLRQKEELLKAAAKKHEEEKNSKAAAAAEVPAVASQKRRNRWDQSQDAEGSAMKKAKGSSDWDAPDSTPGIGRWDATPTPGRVGDATPSISRRNRWDETPTPGRLADSDATPAAATPGATPAGMTWDATPKLGGLATPTPKRQRSRWDETPATMGSATPLPGAVTPAAAFTPGITPIGGVDLATPTPGAINIRGPMTPEQYNLLRWERDIEERNRPLTDEELDAMFPQEGYKILEPPASYVPIRTPARKLLATPTPLGTPLYAIPEENRGQQFDVPKEAPGGLPFMKPEDYQYFGALLNEEEEEQLSPEEQ</sequence>
<dbReference type="OrthoDB" id="10259600at2759"/>
<proteinExistence type="predicted"/>